<dbReference type="PANTHER" id="PTHR24029:SF0">
    <property type="entry name" value="UVRABC SYSTEM PROTEIN B"/>
    <property type="match status" value="1"/>
</dbReference>
<dbReference type="InterPro" id="IPR027417">
    <property type="entry name" value="P-loop_NTPase"/>
</dbReference>
<evidence type="ECO:0000259" key="17">
    <source>
        <dbReference type="PROSITE" id="PS51192"/>
    </source>
</evidence>
<dbReference type="GO" id="GO:0005737">
    <property type="term" value="C:cytoplasm"/>
    <property type="evidence" value="ECO:0007669"/>
    <property type="project" value="UniProtKB-SubCell"/>
</dbReference>
<dbReference type="HAMAP" id="MF_00204">
    <property type="entry name" value="UvrB"/>
    <property type="match status" value="1"/>
</dbReference>
<feature type="short sequence motif" description="Beta-hairpin" evidence="13">
    <location>
        <begin position="93"/>
        <end position="116"/>
    </location>
</feature>
<evidence type="ECO:0000259" key="18">
    <source>
        <dbReference type="PROSITE" id="PS51194"/>
    </source>
</evidence>
<name>A0A7V3YKI8_9BACT</name>
<accession>A0A7V3YKI8</accession>
<dbReference type="SMART" id="SM00490">
    <property type="entry name" value="HELICc"/>
    <property type="match status" value="1"/>
</dbReference>
<evidence type="ECO:0000256" key="12">
    <source>
        <dbReference type="ARBA" id="ARBA00029504"/>
    </source>
</evidence>
<evidence type="ECO:0000256" key="8">
    <source>
        <dbReference type="ARBA" id="ARBA00022881"/>
    </source>
</evidence>
<dbReference type="NCBIfam" id="TIGR00631">
    <property type="entry name" value="uvrb"/>
    <property type="match status" value="1"/>
</dbReference>
<keyword evidence="10 13" id="KW-0742">SOS response</keyword>
<dbReference type="InterPro" id="IPR024759">
    <property type="entry name" value="UvrB_YAD/RRR_dom"/>
</dbReference>
<dbReference type="GO" id="GO:0003677">
    <property type="term" value="F:DNA binding"/>
    <property type="evidence" value="ECO:0007669"/>
    <property type="project" value="UniProtKB-UniRule"/>
</dbReference>
<dbReference type="PROSITE" id="PS51194">
    <property type="entry name" value="HELICASE_CTER"/>
    <property type="match status" value="1"/>
</dbReference>
<comment type="function">
    <text evidence="13">The UvrABC repair system catalyzes the recognition and processing of DNA lesions. A damage recognition complex composed of 2 UvrA and 2 UvrB subunits scans DNA for abnormalities. Upon binding of the UvrA(2)B(2) complex to a putative damaged site, the DNA wraps around one UvrB monomer. DNA wrap is dependent on ATP binding by UvrB and probably causes local melting of the DNA helix, facilitating insertion of UvrB beta-hairpin between the DNA strands. Then UvrB probes one DNA strand for the presence of a lesion. If a lesion is found the UvrA subunits dissociate and the UvrB-DNA preincision complex is formed. This complex is subsequently bound by UvrC and the second UvrB is released. If no lesion is found, the DNA wraps around the other UvrB subunit that will check the other stand for damage.</text>
</comment>
<dbReference type="InterPro" id="IPR001943">
    <property type="entry name" value="UVR_dom"/>
</dbReference>
<comment type="subcellular location">
    <subcellularLocation>
        <location evidence="1 13 14">Cytoplasm</location>
    </subcellularLocation>
</comment>
<sequence length="674" mass="77977">MKRGTFRLVAPYSPCGDQPQAIERLVEGLFRGYRYQTLIGVTGSGKTFTMANVIARYNRPTLVISHNKTLAAQLYSEMRAFFPENAVEYFVSYYDYYQPEAYVPEYDLYIEKDASINEYIDRLRLRATSALMERNDVIIVASVSCIYGIGSPKEYARRVFRVRVGDVCKRKDFARRLVDLLYERNEVEFMPGVFRMKGDTVEVYPAYSEEVFRFEFFGDTVESIKVLHPVSGKVLGKLDEVFIYPARHYLADQEIFERALLGIEEELRERVAYFLSQGRLVEAERLERRTRYDLELLRETGYCPGIENYSRYLDGRQPGEPPYTLLDYFPEDFLLFIDESHVTVPQLRGMHEGDRSRKESLVEFGFRLPSCFDNRPLRFEEFEKKISRCIFVSATPGEFELNVSAQVVEQLIRPTGLLDPEVEVRPARGQVEDLVGEIRKVVQKNQRVLVTTLTKKSAEDLCEFLYSLGIRVRYLHSEIDTLERARIIRDLRAGEFDVLVGVNLLREGLDLPEVALVAILDADKEGFLRSEVALIQTIGRAARNAEGRAILYADTMTRSLERALAETKRRRAIQEAYNREHGIVPQTITKEVRTLIPEEAGLSREAEEACLLVEELEESEENLERLIERLTREMKEAARRLEFEKAALLRDEIFRLRSLKEKQALHRGENDAGR</sequence>
<evidence type="ECO:0000256" key="15">
    <source>
        <dbReference type="SAM" id="Coils"/>
    </source>
</evidence>
<evidence type="ECO:0000313" key="19">
    <source>
        <dbReference type="EMBL" id="HGI74352.1"/>
    </source>
</evidence>
<keyword evidence="6 13" id="KW-0228">DNA excision</keyword>
<protein>
    <recommendedName>
        <fullName evidence="12 13">UvrABC system protein B</fullName>
        <shortName evidence="13">Protein UvrB</shortName>
    </recommendedName>
    <alternativeName>
        <fullName evidence="13">Excinuclease ABC subunit B</fullName>
    </alternativeName>
</protein>
<evidence type="ECO:0000256" key="13">
    <source>
        <dbReference type="HAMAP-Rule" id="MF_00204"/>
    </source>
</evidence>
<comment type="similarity">
    <text evidence="2 13 14">Belongs to the UvrB family.</text>
</comment>
<feature type="binding site" evidence="13">
    <location>
        <begin position="40"/>
        <end position="47"/>
    </location>
    <ligand>
        <name>ATP</name>
        <dbReference type="ChEBI" id="CHEBI:30616"/>
    </ligand>
</feature>
<organism evidence="19">
    <name type="scientific">Candidatus Caldatribacterium californiense</name>
    <dbReference type="NCBI Taxonomy" id="1454726"/>
    <lineage>
        <taxon>Bacteria</taxon>
        <taxon>Pseudomonadati</taxon>
        <taxon>Atribacterota</taxon>
        <taxon>Atribacteria</taxon>
        <taxon>Atribacterales</taxon>
        <taxon>Candidatus Caldatribacteriaceae</taxon>
        <taxon>Candidatus Caldatribacterium</taxon>
    </lineage>
</organism>
<gene>
    <name evidence="13 19" type="primary">uvrB</name>
    <name evidence="19" type="ORF">ENU96_01535</name>
</gene>
<dbReference type="GO" id="GO:0009381">
    <property type="term" value="F:excinuclease ABC activity"/>
    <property type="evidence" value="ECO:0007669"/>
    <property type="project" value="UniProtKB-UniRule"/>
</dbReference>
<evidence type="ECO:0000256" key="1">
    <source>
        <dbReference type="ARBA" id="ARBA00004496"/>
    </source>
</evidence>
<evidence type="ECO:0000256" key="6">
    <source>
        <dbReference type="ARBA" id="ARBA00022769"/>
    </source>
</evidence>
<comment type="subunit">
    <text evidence="11 13 14">Forms a heterotetramer with UvrA during the search for lesions. Interacts with UvrC in an incision complex.</text>
</comment>
<dbReference type="SMART" id="SM00487">
    <property type="entry name" value="DEXDc"/>
    <property type="match status" value="1"/>
</dbReference>
<keyword evidence="4 13" id="KW-0547">Nucleotide-binding</keyword>
<keyword evidence="5 13" id="KW-0227">DNA damage</keyword>
<dbReference type="InterPro" id="IPR041471">
    <property type="entry name" value="UvrB_inter"/>
</dbReference>
<dbReference type="Gene3D" id="3.40.50.300">
    <property type="entry name" value="P-loop containing nucleotide triphosphate hydrolases"/>
    <property type="match status" value="3"/>
</dbReference>
<comment type="domain">
    <text evidence="13">The beta-hairpin motif is involved in DNA binding.</text>
</comment>
<dbReference type="InterPro" id="IPR001650">
    <property type="entry name" value="Helicase_C-like"/>
</dbReference>
<dbReference type="InterPro" id="IPR014001">
    <property type="entry name" value="Helicase_ATP-bd"/>
</dbReference>
<evidence type="ECO:0000256" key="3">
    <source>
        <dbReference type="ARBA" id="ARBA00022490"/>
    </source>
</evidence>
<dbReference type="SUPFAM" id="SSF52540">
    <property type="entry name" value="P-loop containing nucleoside triphosphate hydrolases"/>
    <property type="match status" value="2"/>
</dbReference>
<dbReference type="GO" id="GO:0016887">
    <property type="term" value="F:ATP hydrolysis activity"/>
    <property type="evidence" value="ECO:0007669"/>
    <property type="project" value="InterPro"/>
</dbReference>
<dbReference type="GO" id="GO:0009380">
    <property type="term" value="C:excinuclease repair complex"/>
    <property type="evidence" value="ECO:0007669"/>
    <property type="project" value="InterPro"/>
</dbReference>
<dbReference type="CDD" id="cd17916">
    <property type="entry name" value="DEXHc_UvrB"/>
    <property type="match status" value="1"/>
</dbReference>
<feature type="coiled-coil region" evidence="15">
    <location>
        <begin position="606"/>
        <end position="647"/>
    </location>
</feature>
<dbReference type="InterPro" id="IPR036876">
    <property type="entry name" value="UVR_dom_sf"/>
</dbReference>
<dbReference type="PROSITE" id="PS51192">
    <property type="entry name" value="HELICASE_ATP_BIND_1"/>
    <property type="match status" value="1"/>
</dbReference>
<dbReference type="NCBIfam" id="NF003673">
    <property type="entry name" value="PRK05298.1"/>
    <property type="match status" value="1"/>
</dbReference>
<dbReference type="InterPro" id="IPR004807">
    <property type="entry name" value="UvrB"/>
</dbReference>
<keyword evidence="8 13" id="KW-0267">Excision nuclease</keyword>
<evidence type="ECO:0000256" key="11">
    <source>
        <dbReference type="ARBA" id="ARBA00026033"/>
    </source>
</evidence>
<evidence type="ECO:0000256" key="10">
    <source>
        <dbReference type="ARBA" id="ARBA00023236"/>
    </source>
</evidence>
<comment type="caution">
    <text evidence="19">The sequence shown here is derived from an EMBL/GenBank/DDBJ whole genome shotgun (WGS) entry which is preliminary data.</text>
</comment>
<keyword evidence="9 13" id="KW-0234">DNA repair</keyword>
<evidence type="ECO:0000256" key="5">
    <source>
        <dbReference type="ARBA" id="ARBA00022763"/>
    </source>
</evidence>
<evidence type="ECO:0000256" key="4">
    <source>
        <dbReference type="ARBA" id="ARBA00022741"/>
    </source>
</evidence>
<evidence type="ECO:0000256" key="2">
    <source>
        <dbReference type="ARBA" id="ARBA00008533"/>
    </source>
</evidence>
<dbReference type="InterPro" id="IPR006935">
    <property type="entry name" value="Helicase/UvrB_N"/>
</dbReference>
<dbReference type="CDD" id="cd18790">
    <property type="entry name" value="SF2_C_UvrB"/>
    <property type="match status" value="1"/>
</dbReference>
<reference evidence="19" key="1">
    <citation type="journal article" date="2020" name="mSystems">
        <title>Genome- and Community-Level Interaction Insights into Carbon Utilization and Element Cycling Functions of Hydrothermarchaeota in Hydrothermal Sediment.</title>
        <authorList>
            <person name="Zhou Z."/>
            <person name="Liu Y."/>
            <person name="Xu W."/>
            <person name="Pan J."/>
            <person name="Luo Z.H."/>
            <person name="Li M."/>
        </authorList>
    </citation>
    <scope>NUCLEOTIDE SEQUENCE [LARGE SCALE GENOMIC DNA]</scope>
    <source>
        <strain evidence="19">SpSt-716</strain>
    </source>
</reference>
<evidence type="ECO:0000256" key="14">
    <source>
        <dbReference type="RuleBase" id="RU003587"/>
    </source>
</evidence>
<dbReference type="PROSITE" id="PS50151">
    <property type="entry name" value="UVR"/>
    <property type="match status" value="1"/>
</dbReference>
<dbReference type="GO" id="GO:0006289">
    <property type="term" value="P:nucleotide-excision repair"/>
    <property type="evidence" value="ECO:0007669"/>
    <property type="project" value="UniProtKB-UniRule"/>
</dbReference>
<evidence type="ECO:0000256" key="7">
    <source>
        <dbReference type="ARBA" id="ARBA00022840"/>
    </source>
</evidence>
<dbReference type="Pfam" id="PF00271">
    <property type="entry name" value="Helicase_C"/>
    <property type="match status" value="1"/>
</dbReference>
<dbReference type="Pfam" id="PF04851">
    <property type="entry name" value="ResIII"/>
    <property type="match status" value="1"/>
</dbReference>
<dbReference type="Gene3D" id="4.10.860.10">
    <property type="entry name" value="UVR domain"/>
    <property type="match status" value="1"/>
</dbReference>
<feature type="domain" description="Helicase C-terminal" evidence="18">
    <location>
        <begin position="430"/>
        <end position="596"/>
    </location>
</feature>
<dbReference type="Pfam" id="PF02151">
    <property type="entry name" value="UVR"/>
    <property type="match status" value="1"/>
</dbReference>
<feature type="domain" description="UVR" evidence="16">
    <location>
        <begin position="624"/>
        <end position="659"/>
    </location>
</feature>
<feature type="domain" description="Helicase ATP-binding" evidence="17">
    <location>
        <begin position="27"/>
        <end position="160"/>
    </location>
</feature>
<keyword evidence="15" id="KW-0175">Coiled coil</keyword>
<keyword evidence="7 13" id="KW-0067">ATP-binding</keyword>
<dbReference type="GO" id="GO:0005524">
    <property type="term" value="F:ATP binding"/>
    <property type="evidence" value="ECO:0007669"/>
    <property type="project" value="UniProtKB-UniRule"/>
</dbReference>
<evidence type="ECO:0000259" key="16">
    <source>
        <dbReference type="PROSITE" id="PS50151"/>
    </source>
</evidence>
<dbReference type="Pfam" id="PF12344">
    <property type="entry name" value="UvrB"/>
    <property type="match status" value="1"/>
</dbReference>
<dbReference type="GO" id="GO:0009432">
    <property type="term" value="P:SOS response"/>
    <property type="evidence" value="ECO:0007669"/>
    <property type="project" value="UniProtKB-UniRule"/>
</dbReference>
<keyword evidence="3 13" id="KW-0963">Cytoplasm</keyword>
<dbReference type="EMBL" id="DTEN01000060">
    <property type="protein sequence ID" value="HGI74352.1"/>
    <property type="molecule type" value="Genomic_DNA"/>
</dbReference>
<dbReference type="PANTHER" id="PTHR24029">
    <property type="entry name" value="UVRABC SYSTEM PROTEIN B"/>
    <property type="match status" value="1"/>
</dbReference>
<dbReference type="SUPFAM" id="SSF46600">
    <property type="entry name" value="C-terminal UvrC-binding domain of UvrB"/>
    <property type="match status" value="1"/>
</dbReference>
<evidence type="ECO:0000256" key="9">
    <source>
        <dbReference type="ARBA" id="ARBA00023204"/>
    </source>
</evidence>
<dbReference type="AlphaFoldDB" id="A0A7V3YKI8"/>
<proteinExistence type="inferred from homology"/>
<dbReference type="Pfam" id="PF17757">
    <property type="entry name" value="UvrB_inter"/>
    <property type="match status" value="1"/>
</dbReference>